<evidence type="ECO:0000313" key="3">
    <source>
        <dbReference type="Proteomes" id="UP000075903"/>
    </source>
</evidence>
<dbReference type="VEuPathDB" id="VectorBase:AMEM016940"/>
<protein>
    <submittedName>
        <fullName evidence="2">Uncharacterized protein</fullName>
    </submittedName>
</protein>
<dbReference type="InterPro" id="IPR031983">
    <property type="entry name" value="DUF4786"/>
</dbReference>
<evidence type="ECO:0000256" key="1">
    <source>
        <dbReference type="SAM" id="MobiDB-lite"/>
    </source>
</evidence>
<organism evidence="2 3">
    <name type="scientific">Anopheles merus</name>
    <name type="common">Mosquito</name>
    <dbReference type="NCBI Taxonomy" id="30066"/>
    <lineage>
        <taxon>Eukaryota</taxon>
        <taxon>Metazoa</taxon>
        <taxon>Ecdysozoa</taxon>
        <taxon>Arthropoda</taxon>
        <taxon>Hexapoda</taxon>
        <taxon>Insecta</taxon>
        <taxon>Pterygota</taxon>
        <taxon>Neoptera</taxon>
        <taxon>Endopterygota</taxon>
        <taxon>Diptera</taxon>
        <taxon>Nematocera</taxon>
        <taxon>Culicoidea</taxon>
        <taxon>Culicidae</taxon>
        <taxon>Anophelinae</taxon>
        <taxon>Anopheles</taxon>
    </lineage>
</organism>
<dbReference type="Proteomes" id="UP000075903">
    <property type="component" value="Unassembled WGS sequence"/>
</dbReference>
<accession>A0A182VLE4</accession>
<keyword evidence="3" id="KW-1185">Reference proteome</keyword>
<proteinExistence type="predicted"/>
<feature type="region of interest" description="Disordered" evidence="1">
    <location>
        <begin position="339"/>
        <end position="402"/>
    </location>
</feature>
<dbReference type="EnsemblMetazoa" id="AMEM016940-RA">
    <property type="protein sequence ID" value="AMEM016940-PA"/>
    <property type="gene ID" value="AMEM016940"/>
</dbReference>
<sequence>MGRLVRLRGQWGGQEQLARKEAGKWGAHCLLWEAPLEEEGSFRGACLLDPNAFCFAVVENSEEIWFPPSVRPEMMVMLRKKATIIFQLRSFNFSGLVDPLLLLGATLVLGCALAEKAPATVAKTISTDHDTNASPGASLVTGKAVRLGKASKKSTPITYIKTLAMDSSAAQSNELDAGAHHHGPHKNANRFAPKSLDVSAKKDLSNAELFGKLGLGKVRPATNHHKKRLAEESRHYGRPDDSHMYVIKLPPNPYYYTNNAPLNSISDVGKQVPVGFKSNGKPARIYHWNIPVLKKMLGAKQSRHPNSRRHDDIDELIDIKEIPTWSKPWEAAPREKSLLKMGSHERDGSDGSGRLGKRKFPTYYAPAKRQTGGGKSKKHASGKYSTGSNGKPQSFYILGDKGSKTKIVSHEKATAGV</sequence>
<dbReference type="Pfam" id="PF16027">
    <property type="entry name" value="DUF4786"/>
    <property type="match status" value="1"/>
</dbReference>
<reference evidence="2" key="1">
    <citation type="submission" date="2020-05" db="UniProtKB">
        <authorList>
            <consortium name="EnsemblMetazoa"/>
        </authorList>
    </citation>
    <scope>IDENTIFICATION</scope>
    <source>
        <strain evidence="2">MAF</strain>
    </source>
</reference>
<dbReference type="VEuPathDB" id="VectorBase:AMEM21_003872"/>
<evidence type="ECO:0000313" key="2">
    <source>
        <dbReference type="EnsemblMetazoa" id="AMEM016940-PA"/>
    </source>
</evidence>
<name>A0A182VLE4_ANOME</name>
<feature type="compositionally biased region" description="Basic and acidic residues" evidence="1">
    <location>
        <begin position="339"/>
        <end position="349"/>
    </location>
</feature>
<dbReference type="AlphaFoldDB" id="A0A182VLE4"/>